<keyword evidence="1" id="KW-0805">Transcription regulation</keyword>
<dbReference type="PROSITE" id="PS00894">
    <property type="entry name" value="HTH_DEOR_1"/>
    <property type="match status" value="1"/>
</dbReference>
<dbReference type="InterPro" id="IPR014036">
    <property type="entry name" value="DeoR-like_C"/>
</dbReference>
<dbReference type="SMART" id="SM00420">
    <property type="entry name" value="HTH_DEOR"/>
    <property type="match status" value="1"/>
</dbReference>
<evidence type="ECO:0000256" key="1">
    <source>
        <dbReference type="ARBA" id="ARBA00023015"/>
    </source>
</evidence>
<evidence type="ECO:0000256" key="2">
    <source>
        <dbReference type="ARBA" id="ARBA00023125"/>
    </source>
</evidence>
<dbReference type="Gene3D" id="3.30.750.70">
    <property type="entry name" value="4-hydroxybutyrate coenzyme like domains"/>
    <property type="match status" value="1"/>
</dbReference>
<evidence type="ECO:0000313" key="5">
    <source>
        <dbReference type="EMBL" id="TFB87660.1"/>
    </source>
</evidence>
<dbReference type="InterPro" id="IPR050313">
    <property type="entry name" value="Carb_Metab_HTH_regulators"/>
</dbReference>
<dbReference type="SMART" id="SM01134">
    <property type="entry name" value="DeoRC"/>
    <property type="match status" value="1"/>
</dbReference>
<evidence type="ECO:0000256" key="3">
    <source>
        <dbReference type="ARBA" id="ARBA00023163"/>
    </source>
</evidence>
<dbReference type="PANTHER" id="PTHR30363">
    <property type="entry name" value="HTH-TYPE TRANSCRIPTIONAL REGULATOR SRLR-RELATED"/>
    <property type="match status" value="1"/>
</dbReference>
<dbReference type="PRINTS" id="PR00037">
    <property type="entry name" value="HTHLACR"/>
</dbReference>
<accession>A0ABY2IH56</accession>
<dbReference type="InterPro" id="IPR001034">
    <property type="entry name" value="DeoR_HTH"/>
</dbReference>
<dbReference type="Proteomes" id="UP000297608">
    <property type="component" value="Unassembled WGS sequence"/>
</dbReference>
<dbReference type="PANTHER" id="PTHR30363:SF44">
    <property type="entry name" value="AGA OPERON TRANSCRIPTIONAL REPRESSOR-RELATED"/>
    <property type="match status" value="1"/>
</dbReference>
<dbReference type="InterPro" id="IPR036390">
    <property type="entry name" value="WH_DNA-bd_sf"/>
</dbReference>
<dbReference type="Pfam" id="PF08220">
    <property type="entry name" value="HTH_DeoR"/>
    <property type="match status" value="1"/>
</dbReference>
<dbReference type="SUPFAM" id="SSF46785">
    <property type="entry name" value="Winged helix' DNA-binding domain"/>
    <property type="match status" value="1"/>
</dbReference>
<keyword evidence="2" id="KW-0238">DNA-binding</keyword>
<dbReference type="InterPro" id="IPR037171">
    <property type="entry name" value="NagB/RpiA_transferase-like"/>
</dbReference>
<proteinExistence type="predicted"/>
<keyword evidence="6" id="KW-1185">Reference proteome</keyword>
<dbReference type="Gene3D" id="1.10.10.10">
    <property type="entry name" value="Winged helix-like DNA-binding domain superfamily/Winged helix DNA-binding domain"/>
    <property type="match status" value="1"/>
</dbReference>
<dbReference type="EMBL" id="SOFG01000011">
    <property type="protein sequence ID" value="TFB87660.1"/>
    <property type="molecule type" value="Genomic_DNA"/>
</dbReference>
<gene>
    <name evidence="5" type="ORF">E3O44_11325</name>
</gene>
<protein>
    <submittedName>
        <fullName evidence="5">DeoR/GlpR transcriptional regulator</fullName>
    </submittedName>
</protein>
<keyword evidence="3" id="KW-0804">Transcription</keyword>
<name>A0ABY2IH56_9MICO</name>
<dbReference type="RefSeq" id="WP_134534803.1">
    <property type="nucleotide sequence ID" value="NZ_SOFG01000011.1"/>
</dbReference>
<feature type="domain" description="HTH deoR-type" evidence="4">
    <location>
        <begin position="19"/>
        <end position="74"/>
    </location>
</feature>
<dbReference type="PROSITE" id="PS51000">
    <property type="entry name" value="HTH_DEOR_2"/>
    <property type="match status" value="1"/>
</dbReference>
<evidence type="ECO:0000259" key="4">
    <source>
        <dbReference type="PROSITE" id="PS51000"/>
    </source>
</evidence>
<dbReference type="SUPFAM" id="SSF100950">
    <property type="entry name" value="NagB/RpiA/CoA transferase-like"/>
    <property type="match status" value="1"/>
</dbReference>
<reference evidence="5 6" key="1">
    <citation type="submission" date="2019-03" db="EMBL/GenBank/DDBJ databases">
        <title>Genomics of glacier-inhabiting Cryobacterium strains.</title>
        <authorList>
            <person name="Liu Q."/>
            <person name="Xin Y.-H."/>
        </authorList>
    </citation>
    <scope>NUCLEOTIDE SEQUENCE [LARGE SCALE GENOMIC DNA]</scope>
    <source>
        <strain evidence="5 6">MDB2-B</strain>
    </source>
</reference>
<dbReference type="InterPro" id="IPR036388">
    <property type="entry name" value="WH-like_DNA-bd_sf"/>
</dbReference>
<comment type="caution">
    <text evidence="5">The sequence shown here is derived from an EMBL/GenBank/DDBJ whole genome shotgun (WGS) entry which is preliminary data.</text>
</comment>
<sequence>MSHSTTPRSNRPDQAARLPAGRKADLALFVSEAGQVTVGALAEHFGVSADTIRRDLDQLDADGVLVRTHGGAVSQSVMETTEKKLDLRLRLQTSAKDRIGALAAGLVQDGSVIMINAGTTTLAAVRHLDKHRNLTVATNNLRIPIEMPPDVCRDLYVFGGAVRLSGQSTIGPVGFQFAGNGNDLDVRCDLALISVGAVSADGGYSTSNLAEAVMMSEMVARASRVAILADSTKFGRQLFAQVAELGRADYFVTDQAPPADLAKAFRANNVEVLTPPPGPPDRPTGP</sequence>
<dbReference type="InterPro" id="IPR018356">
    <property type="entry name" value="Tscrpt_reg_HTH_DeoR_CS"/>
</dbReference>
<evidence type="ECO:0000313" key="6">
    <source>
        <dbReference type="Proteomes" id="UP000297608"/>
    </source>
</evidence>
<dbReference type="Pfam" id="PF00455">
    <property type="entry name" value="DeoRC"/>
    <property type="match status" value="1"/>
</dbReference>
<organism evidence="5 6">
    <name type="scientific">Cryobacterium algoricola</name>
    <dbReference type="NCBI Taxonomy" id="1259183"/>
    <lineage>
        <taxon>Bacteria</taxon>
        <taxon>Bacillati</taxon>
        <taxon>Actinomycetota</taxon>
        <taxon>Actinomycetes</taxon>
        <taxon>Micrococcales</taxon>
        <taxon>Microbacteriaceae</taxon>
        <taxon>Cryobacterium</taxon>
    </lineage>
</organism>